<dbReference type="Pfam" id="PF01654">
    <property type="entry name" value="Cyt_bd_oxida_I"/>
    <property type="match status" value="1"/>
</dbReference>
<accession>F2L4L9</accession>
<feature type="transmembrane region" description="Helical" evidence="11">
    <location>
        <begin position="250"/>
        <end position="270"/>
    </location>
</feature>
<dbReference type="GO" id="GO:0019646">
    <property type="term" value="P:aerobic electron transport chain"/>
    <property type="evidence" value="ECO:0007669"/>
    <property type="project" value="InterPro"/>
</dbReference>
<sequence length="547" mass="58039">MAISTGDGAVDALYLHTASADNALVVSTFGIYLHAAFVSLTLGFPLAILAWLIEWYRTGDGLYLKYAKTLTAVWAVNFALGVVTGTVVEFGLLDIWPTSILLFSSSGFVPLFYEATIAFIGEAVLVGLFVMAVGRWRARYTLSILLAAWALGSLSGYFILTVNAWMNVPWGVGGIPRALYPFLPTYGPDAANLTSALTLAALVMNHTLAGAGSAALANVNFTQAVGPFFADPWLPLANPDAISTTVHTLLAAYAVGVGAVALALSARYLRTRDEKYLKLLKPLLWIMAVVVLAQPISGHFMGEDVVAYQPLKFTASVALTGGQAVYGYSFNDPIEALFAYGNPNHPIYGFQYYLQQCGALGNATFGQLYRQLDPQALGYLGPLANATLAQNCEAAVLSLEPLAPLVSAMYYTMVGSGILLAIAALLVLLTYLVRAPVLSAIADFINFKLLGRLLGKDNVLPFLASAMAVLSAVAASAGWAAREVGRQPWTVYGLFTTNEVVTSVDVTPGFAAFVVLVLAAIAALGAAAMYYTATRPGLIDKLRGSHE</sequence>
<comment type="subcellular location">
    <subcellularLocation>
        <location evidence="1">Cell membrane</location>
        <topology evidence="1">Multi-pass membrane protein</topology>
    </subcellularLocation>
</comment>
<dbReference type="eggNOG" id="arCOG02721">
    <property type="taxonomic scope" value="Archaea"/>
</dbReference>
<keyword evidence="7" id="KW-0249">Electron transport</keyword>
<feature type="transmembrane region" description="Helical" evidence="11">
    <location>
        <begin position="282"/>
        <end position="301"/>
    </location>
</feature>
<evidence type="ECO:0000256" key="9">
    <source>
        <dbReference type="ARBA" id="ARBA00023004"/>
    </source>
</evidence>
<keyword evidence="10 11" id="KW-0472">Membrane</keyword>
<dbReference type="GO" id="GO:0070069">
    <property type="term" value="C:cytochrome complex"/>
    <property type="evidence" value="ECO:0007669"/>
    <property type="project" value="InterPro"/>
</dbReference>
<dbReference type="RefSeq" id="WP_013679533.1">
    <property type="nucleotide sequence ID" value="NC_015315.1"/>
</dbReference>
<dbReference type="OrthoDB" id="41618at2157"/>
<evidence type="ECO:0000256" key="4">
    <source>
        <dbReference type="ARBA" id="ARBA00022617"/>
    </source>
</evidence>
<keyword evidence="4" id="KW-0349">Heme</keyword>
<dbReference type="GO" id="GO:0016682">
    <property type="term" value="F:oxidoreductase activity, acting on diphenols and related substances as donors, oxygen as acceptor"/>
    <property type="evidence" value="ECO:0007669"/>
    <property type="project" value="TreeGrafter"/>
</dbReference>
<dbReference type="GO" id="GO:0046872">
    <property type="term" value="F:metal ion binding"/>
    <property type="evidence" value="ECO:0007669"/>
    <property type="project" value="UniProtKB-KW"/>
</dbReference>
<feature type="transmembrane region" description="Helical" evidence="11">
    <location>
        <begin position="31"/>
        <end position="52"/>
    </location>
</feature>
<protein>
    <submittedName>
        <fullName evidence="12">Cytochrome bd ubiquinol oxidase, subunit I</fullName>
    </submittedName>
</protein>
<dbReference type="HOGENOM" id="CLU_030555_3_3_2"/>
<keyword evidence="3" id="KW-1003">Cell membrane</keyword>
<feature type="transmembrane region" description="Helical" evidence="11">
    <location>
        <begin position="408"/>
        <end position="433"/>
    </location>
</feature>
<reference key="2">
    <citation type="submission" date="2011-03" db="EMBL/GenBank/DDBJ databases">
        <title>Complete genome sequence of the thermoacidophilic crenarchaeon Thermoproteus uzoniensis 768-20.</title>
        <authorList>
            <person name="Mardanov A.V."/>
            <person name="Gumerov V.M."/>
            <person name="Beletsky A.V."/>
            <person name="Prokofeva M.I."/>
            <person name="Bonch-Osmolovskaya E.A."/>
            <person name="Ravin N.V."/>
            <person name="Skryabin K.G."/>
        </authorList>
    </citation>
    <scope>NUCLEOTIDE SEQUENCE</scope>
    <source>
        <strain>768-20</strain>
    </source>
</reference>
<dbReference type="PANTHER" id="PTHR30365:SF14">
    <property type="entry name" value="CYTOCHROME BD MENAQUINOL OXIDASE SUBUNIT I-RELATED"/>
    <property type="match status" value="1"/>
</dbReference>
<feature type="transmembrane region" description="Helical" evidence="11">
    <location>
        <begin position="459"/>
        <end position="481"/>
    </location>
</feature>
<dbReference type="Proteomes" id="UP000008138">
    <property type="component" value="Chromosome"/>
</dbReference>
<evidence type="ECO:0000256" key="5">
    <source>
        <dbReference type="ARBA" id="ARBA00022692"/>
    </source>
</evidence>
<evidence type="ECO:0000256" key="3">
    <source>
        <dbReference type="ARBA" id="ARBA00022475"/>
    </source>
</evidence>
<feature type="transmembrane region" description="Helical" evidence="11">
    <location>
        <begin position="140"/>
        <end position="160"/>
    </location>
</feature>
<dbReference type="PANTHER" id="PTHR30365">
    <property type="entry name" value="CYTOCHROME D UBIQUINOL OXIDASE"/>
    <property type="match status" value="1"/>
</dbReference>
<dbReference type="GO" id="GO:0005886">
    <property type="term" value="C:plasma membrane"/>
    <property type="evidence" value="ECO:0007669"/>
    <property type="project" value="UniProtKB-SubCell"/>
</dbReference>
<feature type="transmembrane region" description="Helical" evidence="11">
    <location>
        <begin position="72"/>
        <end position="92"/>
    </location>
</feature>
<keyword evidence="5 11" id="KW-0812">Transmembrane</keyword>
<evidence type="ECO:0000256" key="2">
    <source>
        <dbReference type="ARBA" id="ARBA00022448"/>
    </source>
</evidence>
<dbReference type="GO" id="GO:0020037">
    <property type="term" value="F:heme binding"/>
    <property type="evidence" value="ECO:0007669"/>
    <property type="project" value="TreeGrafter"/>
</dbReference>
<dbReference type="KEGG" id="tuz:TUZN_0707"/>
<dbReference type="GeneID" id="10360246"/>
<name>F2L4L9_THEU7</name>
<keyword evidence="8 11" id="KW-1133">Transmembrane helix</keyword>
<keyword evidence="2" id="KW-0813">Transport</keyword>
<evidence type="ECO:0000256" key="11">
    <source>
        <dbReference type="SAM" id="Phobius"/>
    </source>
</evidence>
<dbReference type="EMBL" id="CP002590">
    <property type="protein sequence ID" value="AEA12197.1"/>
    <property type="molecule type" value="Genomic_DNA"/>
</dbReference>
<keyword evidence="6" id="KW-0479">Metal-binding</keyword>
<dbReference type="AlphaFoldDB" id="F2L4L9"/>
<feature type="transmembrane region" description="Helical" evidence="11">
    <location>
        <begin position="510"/>
        <end position="533"/>
    </location>
</feature>
<evidence type="ECO:0000256" key="10">
    <source>
        <dbReference type="ARBA" id="ARBA00023136"/>
    </source>
</evidence>
<organism evidence="12 13">
    <name type="scientific">Thermoproteus uzoniensis (strain 768-20)</name>
    <dbReference type="NCBI Taxonomy" id="999630"/>
    <lineage>
        <taxon>Archaea</taxon>
        <taxon>Thermoproteota</taxon>
        <taxon>Thermoprotei</taxon>
        <taxon>Thermoproteales</taxon>
        <taxon>Thermoproteaceae</taxon>
        <taxon>Thermoproteus</taxon>
    </lineage>
</organism>
<evidence type="ECO:0000256" key="1">
    <source>
        <dbReference type="ARBA" id="ARBA00004651"/>
    </source>
</evidence>
<evidence type="ECO:0000313" key="12">
    <source>
        <dbReference type="EMBL" id="AEA12197.1"/>
    </source>
</evidence>
<evidence type="ECO:0000256" key="6">
    <source>
        <dbReference type="ARBA" id="ARBA00022723"/>
    </source>
</evidence>
<keyword evidence="9" id="KW-0408">Iron</keyword>
<gene>
    <name evidence="12" type="ordered locus">TUZN_0707</name>
</gene>
<feature type="transmembrane region" description="Helical" evidence="11">
    <location>
        <begin position="112"/>
        <end position="133"/>
    </location>
</feature>
<dbReference type="InterPro" id="IPR002585">
    <property type="entry name" value="Cyt-d_ubiquinol_oxidase_su_1"/>
</dbReference>
<proteinExistence type="predicted"/>
<evidence type="ECO:0000313" key="13">
    <source>
        <dbReference type="Proteomes" id="UP000008138"/>
    </source>
</evidence>
<evidence type="ECO:0000256" key="8">
    <source>
        <dbReference type="ARBA" id="ARBA00022989"/>
    </source>
</evidence>
<dbReference type="GO" id="GO:0009055">
    <property type="term" value="F:electron transfer activity"/>
    <property type="evidence" value="ECO:0007669"/>
    <property type="project" value="InterPro"/>
</dbReference>
<keyword evidence="13" id="KW-1185">Reference proteome</keyword>
<reference evidence="12 13" key="1">
    <citation type="journal article" date="2011" name="J. Bacteriol.">
        <title>Complete genome sequence of the thermoacidophilic crenarchaeon Thermoproteus uzoniensis 768-20.</title>
        <authorList>
            <person name="Mardanov A.V."/>
            <person name="Gumerov V.M."/>
            <person name="Beletsky A.V."/>
            <person name="Prokofeva M.I."/>
            <person name="Bonch-Osmolovskaya E.A."/>
            <person name="Ravin N.V."/>
            <person name="Skryabin K.G."/>
        </authorList>
    </citation>
    <scope>NUCLEOTIDE SEQUENCE [LARGE SCALE GENOMIC DNA]</scope>
    <source>
        <strain evidence="12 13">768-20</strain>
    </source>
</reference>
<dbReference type="STRING" id="999630.TUZN_0707"/>
<evidence type="ECO:0000256" key="7">
    <source>
        <dbReference type="ARBA" id="ARBA00022982"/>
    </source>
</evidence>